<evidence type="ECO:0000313" key="18">
    <source>
        <dbReference type="EMBL" id="API59890.1"/>
    </source>
</evidence>
<dbReference type="EMBL" id="CP018221">
    <property type="protein sequence ID" value="API59890.1"/>
    <property type="molecule type" value="Genomic_DNA"/>
</dbReference>
<reference evidence="20" key="1">
    <citation type="submission" date="2016-11" db="EMBL/GenBank/DDBJ databases">
        <title>Complete Genome Sequence of alachlor-degrading Sphingomonas sp. strain JJ-A5.</title>
        <authorList>
            <person name="Lee H."/>
            <person name="Ka J.-O."/>
        </authorList>
    </citation>
    <scope>NUCLEOTIDE SEQUENCE [LARGE SCALE GENOMIC DNA]</scope>
    <source>
        <strain evidence="20">JJ-A5</strain>
    </source>
</reference>
<dbReference type="AlphaFoldDB" id="A0A1L3ZWA5"/>
<dbReference type="Gene3D" id="3.90.380.10">
    <property type="entry name" value="Naphthalene 1,2-dioxygenase Alpha Subunit, Chain A, domain 1"/>
    <property type="match status" value="1"/>
</dbReference>
<reference evidence="18" key="2">
    <citation type="journal article" date="2018" name="J. Microbiol.">
        <title>Tardibacter chloracetimidivorans gen. nov., sp. nov., a novel member of the family Sphingomonadaceae isolated from an agricultural soil from Jeju Island in Republic of Korea.</title>
        <authorList>
            <person name="Lee H."/>
            <person name="Kim D.U."/>
            <person name="Park S."/>
            <person name="Yoon J.H."/>
            <person name="Ahn J.H."/>
            <person name="Ka J.O."/>
        </authorList>
    </citation>
    <scope>NUCLEOTIDE SEQUENCE</scope>
    <source>
        <strain evidence="18">JJ-A5</strain>
    </source>
</reference>
<organism evidence="18 20">
    <name type="scientific">Tardibacter chloracetimidivorans</name>
    <dbReference type="NCBI Taxonomy" id="1921510"/>
    <lineage>
        <taxon>Bacteria</taxon>
        <taxon>Pseudomonadati</taxon>
        <taxon>Pseudomonadota</taxon>
        <taxon>Alphaproteobacteria</taxon>
        <taxon>Sphingomonadales</taxon>
        <taxon>Sphingomonadaceae</taxon>
        <taxon>Tardibacter</taxon>
    </lineage>
</organism>
<dbReference type="GO" id="GO:0051537">
    <property type="term" value="F:2 iron, 2 sulfur cluster binding"/>
    <property type="evidence" value="ECO:0007669"/>
    <property type="project" value="UniProtKB-KW"/>
</dbReference>
<comment type="pathway">
    <text evidence="12">Steroid hormone biosynthesis; dafachronic acid biosynthesis.</text>
</comment>
<evidence type="ECO:0000256" key="16">
    <source>
        <dbReference type="ARBA" id="ARBA00049548"/>
    </source>
</evidence>
<evidence type="ECO:0000256" key="1">
    <source>
        <dbReference type="ARBA" id="ARBA00001962"/>
    </source>
</evidence>
<dbReference type="SUPFAM" id="SSF50022">
    <property type="entry name" value="ISP domain"/>
    <property type="match status" value="1"/>
</dbReference>
<comment type="catalytic activity">
    <reaction evidence="15">
        <text>cholesterol + NADH + O2 + H(+) = 7-dehydrocholesterol + NAD(+) + 2 H2O</text>
        <dbReference type="Rhea" id="RHEA:51644"/>
        <dbReference type="ChEBI" id="CHEBI:15377"/>
        <dbReference type="ChEBI" id="CHEBI:15378"/>
        <dbReference type="ChEBI" id="CHEBI:15379"/>
        <dbReference type="ChEBI" id="CHEBI:16113"/>
        <dbReference type="ChEBI" id="CHEBI:17759"/>
        <dbReference type="ChEBI" id="CHEBI:57540"/>
        <dbReference type="ChEBI" id="CHEBI:57945"/>
        <dbReference type="EC" id="1.14.19.21"/>
    </reaction>
    <physiologicalReaction direction="left-to-right" evidence="15">
        <dbReference type="Rhea" id="RHEA:51645"/>
    </physiologicalReaction>
</comment>
<dbReference type="OrthoDB" id="9800776at2"/>
<evidence type="ECO:0000256" key="10">
    <source>
        <dbReference type="ARBA" id="ARBA00023014"/>
    </source>
</evidence>
<dbReference type="STRING" id="1921510.BSL82_11680"/>
<evidence type="ECO:0000256" key="4">
    <source>
        <dbReference type="ARBA" id="ARBA00022692"/>
    </source>
</evidence>
<comment type="similarity">
    <text evidence="13">Belongs to the cholesterol 7-desaturase family.</text>
</comment>
<dbReference type="GO" id="GO:0046872">
    <property type="term" value="F:metal ion binding"/>
    <property type="evidence" value="ECO:0007669"/>
    <property type="project" value="UniProtKB-KW"/>
</dbReference>
<evidence type="ECO:0000313" key="19">
    <source>
        <dbReference type="EMBL" id="API59921.1"/>
    </source>
</evidence>
<dbReference type="GO" id="GO:0016020">
    <property type="term" value="C:membrane"/>
    <property type="evidence" value="ECO:0007669"/>
    <property type="project" value="UniProtKB-SubCell"/>
</dbReference>
<comment type="pathway">
    <text evidence="3">Hormone biosynthesis.</text>
</comment>
<evidence type="ECO:0000256" key="12">
    <source>
        <dbReference type="ARBA" id="ARBA00025712"/>
    </source>
</evidence>
<keyword evidence="11" id="KW-0472">Membrane</keyword>
<comment type="cofactor">
    <cofactor evidence="1">
        <name>Fe cation</name>
        <dbReference type="ChEBI" id="CHEBI:24875"/>
    </cofactor>
</comment>
<dbReference type="SUPFAM" id="SSF55961">
    <property type="entry name" value="Bet v1-like"/>
    <property type="match status" value="1"/>
</dbReference>
<dbReference type="PROSITE" id="PS51296">
    <property type="entry name" value="RIESKE"/>
    <property type="match status" value="1"/>
</dbReference>
<proteinExistence type="inferred from homology"/>
<feature type="domain" description="Rieske" evidence="17">
    <location>
        <begin position="16"/>
        <end position="117"/>
    </location>
</feature>
<dbReference type="KEGG" id="sphj:BSL82_11680"/>
<evidence type="ECO:0000256" key="2">
    <source>
        <dbReference type="ARBA" id="ARBA00004370"/>
    </source>
</evidence>
<keyword evidence="20" id="KW-1185">Reference proteome</keyword>
<keyword evidence="7" id="KW-1133">Transmembrane helix</keyword>
<evidence type="ECO:0000256" key="11">
    <source>
        <dbReference type="ARBA" id="ARBA00023136"/>
    </source>
</evidence>
<sequence>MDLSGLPFSNRPVGWFQIGWSGEFAPGTAHPLRYFGHDLVAFRTLVGELSVLDGHCPHLGAHLGYGGKVKGDCVACPYHGWEWDTEGRNARIPYQDSPMKMSLRKWPVREQHGCVFMWHDPTGAPPRWALPHVFESYPALPGREEDYYPPYGNSTARFDRESVHTQVTMENGVDSVHFRHTHNAPVDPVLEDWVIRDAELHTRVGFLSPATGNVALTLHNITAGVGLSFSAFEGSYHYRLVFAGTPVDDDTTDYHYTIWYPREPGDTGSIMPPDLRQRIKSQFLYTLEEDMLIWRTQAYVPRPTYAKQDIKPYTAMRKWQKNFYNLPPLNQNSA</sequence>
<dbReference type="EC" id="1.14.19.21" evidence="14"/>
<dbReference type="Pfam" id="PF00355">
    <property type="entry name" value="Rieske"/>
    <property type="match status" value="1"/>
</dbReference>
<dbReference type="RefSeq" id="WP_072597680.1">
    <property type="nucleotide sequence ID" value="NZ_CP018221.1"/>
</dbReference>
<evidence type="ECO:0000259" key="17">
    <source>
        <dbReference type="PROSITE" id="PS51296"/>
    </source>
</evidence>
<dbReference type="PANTHER" id="PTHR21266">
    <property type="entry name" value="IRON-SULFUR DOMAIN CONTAINING PROTEIN"/>
    <property type="match status" value="1"/>
</dbReference>
<keyword evidence="5" id="KW-0001">2Fe-2S</keyword>
<keyword evidence="8" id="KW-0560">Oxidoreductase</keyword>
<keyword evidence="9" id="KW-0408">Iron</keyword>
<dbReference type="InterPro" id="IPR036922">
    <property type="entry name" value="Rieske_2Fe-2S_sf"/>
</dbReference>
<keyword evidence="10" id="KW-0411">Iron-sulfur</keyword>
<protein>
    <recommendedName>
        <fullName evidence="14">cholesterol 7-desaturase</fullName>
        <ecNumber evidence="14">1.14.19.21</ecNumber>
    </recommendedName>
</protein>
<comment type="subcellular location">
    <subcellularLocation>
        <location evidence="2">Membrane</location>
    </subcellularLocation>
</comment>
<dbReference type="KEGG" id="sphj:BSL82_11870"/>
<dbReference type="Proteomes" id="UP000182063">
    <property type="component" value="Chromosome"/>
</dbReference>
<gene>
    <name evidence="18" type="ORF">BSL82_11680</name>
    <name evidence="19" type="ORF">BSL82_11870</name>
</gene>
<dbReference type="GO" id="GO:0005737">
    <property type="term" value="C:cytoplasm"/>
    <property type="evidence" value="ECO:0007669"/>
    <property type="project" value="TreeGrafter"/>
</dbReference>
<evidence type="ECO:0000256" key="15">
    <source>
        <dbReference type="ARBA" id="ARBA00047853"/>
    </source>
</evidence>
<accession>A0A1L3ZWA5</accession>
<evidence type="ECO:0000256" key="7">
    <source>
        <dbReference type="ARBA" id="ARBA00022989"/>
    </source>
</evidence>
<evidence type="ECO:0000256" key="8">
    <source>
        <dbReference type="ARBA" id="ARBA00023002"/>
    </source>
</evidence>
<dbReference type="GO" id="GO:0170056">
    <property type="term" value="F:cholesterol 7-desaturase [NAD(P)H] activity"/>
    <property type="evidence" value="ECO:0007669"/>
    <property type="project" value="UniProtKB-EC"/>
</dbReference>
<name>A0A1L3ZWA5_9SPHN</name>
<dbReference type="Pfam" id="PF19298">
    <property type="entry name" value="KshA_C"/>
    <property type="match status" value="1"/>
</dbReference>
<evidence type="ECO:0000256" key="13">
    <source>
        <dbReference type="ARBA" id="ARBA00025729"/>
    </source>
</evidence>
<dbReference type="Gene3D" id="2.102.10.10">
    <property type="entry name" value="Rieske [2Fe-2S] iron-sulphur domain"/>
    <property type="match status" value="1"/>
</dbReference>
<dbReference type="EMBL" id="CP018221">
    <property type="protein sequence ID" value="API59921.1"/>
    <property type="molecule type" value="Genomic_DNA"/>
</dbReference>
<dbReference type="PANTHER" id="PTHR21266:SF32">
    <property type="entry name" value="CHOLESTEROL 7-DESATURASE NVD"/>
    <property type="match status" value="1"/>
</dbReference>
<dbReference type="GO" id="GO:0008203">
    <property type="term" value="P:cholesterol metabolic process"/>
    <property type="evidence" value="ECO:0007669"/>
    <property type="project" value="InterPro"/>
</dbReference>
<evidence type="ECO:0000313" key="20">
    <source>
        <dbReference type="Proteomes" id="UP000182063"/>
    </source>
</evidence>
<evidence type="ECO:0000256" key="9">
    <source>
        <dbReference type="ARBA" id="ARBA00023004"/>
    </source>
</evidence>
<keyword evidence="6" id="KW-0479">Metal-binding</keyword>
<evidence type="ECO:0000256" key="6">
    <source>
        <dbReference type="ARBA" id="ARBA00022723"/>
    </source>
</evidence>
<evidence type="ECO:0000256" key="14">
    <source>
        <dbReference type="ARBA" id="ARBA00026095"/>
    </source>
</evidence>
<keyword evidence="4" id="KW-0812">Transmembrane</keyword>
<dbReference type="InterPro" id="IPR050584">
    <property type="entry name" value="Cholesterol_7-desaturase"/>
</dbReference>
<dbReference type="InterPro" id="IPR017941">
    <property type="entry name" value="Rieske_2Fe-2S"/>
</dbReference>
<comment type="catalytic activity">
    <reaction evidence="16">
        <text>cholesterol + NADPH + O2 + H(+) = 7-dehydrocholesterol + NADP(+) + 2 H2O</text>
        <dbReference type="Rhea" id="RHEA:45024"/>
        <dbReference type="ChEBI" id="CHEBI:15377"/>
        <dbReference type="ChEBI" id="CHEBI:15378"/>
        <dbReference type="ChEBI" id="CHEBI:15379"/>
        <dbReference type="ChEBI" id="CHEBI:16113"/>
        <dbReference type="ChEBI" id="CHEBI:17759"/>
        <dbReference type="ChEBI" id="CHEBI:57783"/>
        <dbReference type="ChEBI" id="CHEBI:58349"/>
        <dbReference type="EC" id="1.14.19.21"/>
    </reaction>
    <physiologicalReaction direction="left-to-right" evidence="16">
        <dbReference type="Rhea" id="RHEA:45025"/>
    </physiologicalReaction>
</comment>
<evidence type="ECO:0000256" key="3">
    <source>
        <dbReference type="ARBA" id="ARBA00004972"/>
    </source>
</evidence>
<dbReference type="InterPro" id="IPR045605">
    <property type="entry name" value="KshA-like_C"/>
</dbReference>
<evidence type="ECO:0000256" key="5">
    <source>
        <dbReference type="ARBA" id="ARBA00022714"/>
    </source>
</evidence>